<dbReference type="OrthoDB" id="8454058at2"/>
<dbReference type="EMBL" id="PUIV01000032">
    <property type="protein sequence ID" value="PWB92956.1"/>
    <property type="molecule type" value="Genomic_DNA"/>
</dbReference>
<sequence>MEPKIALTLARGDAEALMGCLRRRFERLCDIRKELCEPDEFDELEREERAYFDAENALVERVIGELARALEEEPRH</sequence>
<protein>
    <submittedName>
        <fullName evidence="1">Uncharacterized protein</fullName>
    </submittedName>
</protein>
<dbReference type="AlphaFoldDB" id="A0A2U1SMY5"/>
<organism evidence="1 2">
    <name type="scientific">Methylosinus sporium</name>
    <dbReference type="NCBI Taxonomy" id="428"/>
    <lineage>
        <taxon>Bacteria</taxon>
        <taxon>Pseudomonadati</taxon>
        <taxon>Pseudomonadota</taxon>
        <taxon>Alphaproteobacteria</taxon>
        <taxon>Hyphomicrobiales</taxon>
        <taxon>Methylocystaceae</taxon>
        <taxon>Methylosinus</taxon>
    </lineage>
</organism>
<accession>A0A2U1SMY5</accession>
<keyword evidence="2" id="KW-1185">Reference proteome</keyword>
<reference evidence="1 2" key="1">
    <citation type="journal article" date="2018" name="Appl. Microbiol. Biotechnol.">
        <title>Co-cultivation of the strictly anaerobic methanogen Methanosarcina barkeri with aerobic methanotrophs in an oxygen-limited membrane bioreactor.</title>
        <authorList>
            <person name="In 't Zandt M.H."/>
            <person name="van den Bosch T.J.M."/>
            <person name="Rijkers R."/>
            <person name="van Kessel M.A.H.J."/>
            <person name="Jetten M.S.M."/>
            <person name="Welte C.U."/>
        </authorList>
    </citation>
    <scope>NUCLEOTIDE SEQUENCE [LARGE SCALE GENOMIC DNA]</scope>
    <source>
        <strain evidence="1 2">DSM 17706</strain>
    </source>
</reference>
<dbReference type="RefSeq" id="WP_108918204.1">
    <property type="nucleotide sequence ID" value="NZ_BGJY01000024.1"/>
</dbReference>
<evidence type="ECO:0000313" key="1">
    <source>
        <dbReference type="EMBL" id="PWB92956.1"/>
    </source>
</evidence>
<proteinExistence type="predicted"/>
<dbReference type="Proteomes" id="UP000245137">
    <property type="component" value="Unassembled WGS sequence"/>
</dbReference>
<comment type="caution">
    <text evidence="1">The sequence shown here is derived from an EMBL/GenBank/DDBJ whole genome shotgun (WGS) entry which is preliminary data.</text>
</comment>
<gene>
    <name evidence="1" type="ORF">C5689_15630</name>
</gene>
<name>A0A2U1SMY5_METSR</name>
<evidence type="ECO:0000313" key="2">
    <source>
        <dbReference type="Proteomes" id="UP000245137"/>
    </source>
</evidence>